<evidence type="ECO:0000313" key="1">
    <source>
        <dbReference type="EMBL" id="OQX90095.1"/>
    </source>
</evidence>
<dbReference type="Proteomes" id="UP000192611">
    <property type="component" value="Unassembled WGS sequence"/>
</dbReference>
<evidence type="ECO:0008006" key="3">
    <source>
        <dbReference type="Google" id="ProtNLM"/>
    </source>
</evidence>
<gene>
    <name evidence="1" type="ORF">B6D57_04925</name>
</gene>
<proteinExistence type="predicted"/>
<organism evidence="1 2">
    <name type="scientific">Candidatus Coatesbacteria bacterium 4484_99</name>
    <dbReference type="NCBI Taxonomy" id="1970774"/>
    <lineage>
        <taxon>Bacteria</taxon>
        <taxon>Candidatus Coatesiibacteriota</taxon>
    </lineage>
</organism>
<dbReference type="AlphaFoldDB" id="A0A1W9S067"/>
<sequence>MIAVLLFLLNVEPINFYVEPDVYRTEVNFEDSLKNVIKKGELYYLEFNCSIPYAELSYTTKDDSIFSEVLIPVKVVHLNKGDSLIDTLRRVFTIPSFSYAAKNQLSFIVQFGLHLPGGRFEYSIKVLSGDKTGEKNDTLILESKDYGISDIMLASNIELDTVSNYLRKGSLRVIPHPSHIFNKKFNTLYLYYEIYDITPDSNRLSATYLIRDSNDKVVRKISRTIEKEFTSQAVNLGFNVQSLSPGDYELEVVVEDTATSRRCVKKRRFTVQGALPEEISFEGMPYYEDIEYFLSPQDYKKFKKLPKKGKKIFLRKFWRQLDYFEIAERFRYADKNFREGRTSGSRTDRGRIYVKFGKPDIREKHIMDYRESRPYEYWEYYNGYRFIFVDILGTNEYTLVWTNVRGERCQPTLYKYLPPDKQNIIK</sequence>
<reference evidence="2" key="1">
    <citation type="submission" date="2017-03" db="EMBL/GenBank/DDBJ databases">
        <title>Novel pathways for hydrocarbon cycling and metabolic interdependencies in hydrothermal sediment communities.</title>
        <authorList>
            <person name="Dombrowski N."/>
            <person name="Seitz K."/>
            <person name="Teske A."/>
            <person name="Baker B."/>
        </authorList>
    </citation>
    <scope>NUCLEOTIDE SEQUENCE [LARGE SCALE GENOMIC DNA]</scope>
</reference>
<protein>
    <recommendedName>
        <fullName evidence="3">GWxTD domain-containing protein</fullName>
    </recommendedName>
</protein>
<dbReference type="EMBL" id="NATQ01000103">
    <property type="protein sequence ID" value="OQX90095.1"/>
    <property type="molecule type" value="Genomic_DNA"/>
</dbReference>
<accession>A0A1W9S067</accession>
<name>A0A1W9S067_9BACT</name>
<dbReference type="InterPro" id="IPR030959">
    <property type="entry name" value="GWxTD_dom"/>
</dbReference>
<dbReference type="NCBIfam" id="TIGR04514">
    <property type="entry name" value="GWxTD_dom"/>
    <property type="match status" value="1"/>
</dbReference>
<evidence type="ECO:0000313" key="2">
    <source>
        <dbReference type="Proteomes" id="UP000192611"/>
    </source>
</evidence>
<comment type="caution">
    <text evidence="1">The sequence shown here is derived from an EMBL/GenBank/DDBJ whole genome shotgun (WGS) entry which is preliminary data.</text>
</comment>